<evidence type="ECO:0000256" key="1">
    <source>
        <dbReference type="ARBA" id="ARBA00022741"/>
    </source>
</evidence>
<dbReference type="InterPro" id="IPR043129">
    <property type="entry name" value="ATPase_NBD"/>
</dbReference>
<evidence type="ECO:0000313" key="6">
    <source>
        <dbReference type="Proteomes" id="UP000242525"/>
    </source>
</evidence>
<evidence type="ECO:0000256" key="2">
    <source>
        <dbReference type="ARBA" id="ARBA00022840"/>
    </source>
</evidence>
<proteinExistence type="predicted"/>
<dbReference type="GO" id="GO:0005524">
    <property type="term" value="F:ATP binding"/>
    <property type="evidence" value="ECO:0007669"/>
    <property type="project" value="UniProtKB-KW"/>
</dbReference>
<dbReference type="NCBIfam" id="TIGR00555">
    <property type="entry name" value="panK_eukar"/>
    <property type="match status" value="1"/>
</dbReference>
<keyword evidence="2" id="KW-0067">ATP-binding</keyword>
<dbReference type="GO" id="GO:0005634">
    <property type="term" value="C:nucleus"/>
    <property type="evidence" value="ECO:0007669"/>
    <property type="project" value="TreeGrafter"/>
</dbReference>
<evidence type="ECO:0000313" key="5">
    <source>
        <dbReference type="EMBL" id="CDO56116.1"/>
    </source>
</evidence>
<accession>A0A0J9XFP8</accession>
<dbReference type="GO" id="GO:0015937">
    <property type="term" value="P:coenzyme A biosynthetic process"/>
    <property type="evidence" value="ECO:0007669"/>
    <property type="project" value="UniProtKB-KW"/>
</dbReference>
<feature type="compositionally biased region" description="Low complexity" evidence="4">
    <location>
        <begin position="332"/>
        <end position="343"/>
    </location>
</feature>
<dbReference type="GO" id="GO:0004594">
    <property type="term" value="F:pantothenate kinase activity"/>
    <property type="evidence" value="ECO:0007669"/>
    <property type="project" value="TreeGrafter"/>
</dbReference>
<dbReference type="EMBL" id="CCBN010000013">
    <property type="protein sequence ID" value="CDO56116.1"/>
    <property type="molecule type" value="Genomic_DNA"/>
</dbReference>
<dbReference type="CDD" id="cd24123">
    <property type="entry name" value="ASKHA_NBD_PanK-II_Pank4"/>
    <property type="match status" value="1"/>
</dbReference>
<keyword evidence="5" id="KW-0418">Kinase</keyword>
<organism evidence="5 6">
    <name type="scientific">Geotrichum candidum</name>
    <name type="common">Oospora lactis</name>
    <name type="synonym">Dipodascus geotrichum</name>
    <dbReference type="NCBI Taxonomy" id="1173061"/>
    <lineage>
        <taxon>Eukaryota</taxon>
        <taxon>Fungi</taxon>
        <taxon>Dikarya</taxon>
        <taxon>Ascomycota</taxon>
        <taxon>Saccharomycotina</taxon>
        <taxon>Dipodascomycetes</taxon>
        <taxon>Dipodascales</taxon>
        <taxon>Dipodascaceae</taxon>
        <taxon>Geotrichum</taxon>
    </lineage>
</organism>
<dbReference type="SUPFAM" id="SSF53067">
    <property type="entry name" value="Actin-like ATPase domain"/>
    <property type="match status" value="2"/>
</dbReference>
<reference evidence="5" key="1">
    <citation type="submission" date="2014-03" db="EMBL/GenBank/DDBJ databases">
        <authorList>
            <person name="Casaregola S."/>
        </authorList>
    </citation>
    <scope>NUCLEOTIDE SEQUENCE [LARGE SCALE GENOMIC DNA]</scope>
    <source>
        <strain evidence="5">CLIB 918</strain>
    </source>
</reference>
<feature type="region of interest" description="Disordered" evidence="4">
    <location>
        <begin position="302"/>
        <end position="348"/>
    </location>
</feature>
<sequence length="459" mass="50771">MPNSHPSNVPDGTSNVPGIAQFDLNFPRPNAIQINVEGAFIVDEDQVDGRRTPPGTRDIALPHHNSEVSHIAVDIGGSLAKIVYFSKNSSGTGGRLNFTKFETDKIEEYLEFMRGLVNQTGSDDENGEKKKKKNLNIMATGGGSYKFYDLMRDKLNVQVQREDEMECLIAGLDFFITEIPEEVFCYSEQDPMSFAEARPNIYPYLLVNIGSGVSMIKVIGPNNFVRIGGSSLGGGTLWGLLSLLTDAKSYDDMLEMAGRGDNTKVDMLVGDIYGGEYSRIGLKSSTIASSFGKVFKQVRRRQAEEEAQNNADHHDVDQHGLNQEGSEDAPTKDGNSSESSKSSKSFDEFKGEDISRSLLYAISNNIGQIAYLQARYHGLEHIYFGGSYICGHPITMHTLSYAINFWSQGEKTAYFLRHEGYLGAVGAFLRHQPSGWGRRNSQGYEDVKAQAKLFKNNNS</sequence>
<dbReference type="GO" id="GO:0005829">
    <property type="term" value="C:cytosol"/>
    <property type="evidence" value="ECO:0007669"/>
    <property type="project" value="TreeGrafter"/>
</dbReference>
<dbReference type="STRING" id="1173061.A0A0J9XFP8"/>
<dbReference type="AlphaFoldDB" id="A0A0J9XFP8"/>
<dbReference type="PANTHER" id="PTHR12280">
    <property type="entry name" value="PANTOTHENATE KINASE"/>
    <property type="match status" value="1"/>
</dbReference>
<dbReference type="Pfam" id="PF03630">
    <property type="entry name" value="Fumble"/>
    <property type="match status" value="1"/>
</dbReference>
<keyword evidence="3" id="KW-0173">Coenzyme A biosynthesis</keyword>
<comment type="caution">
    <text evidence="5">The sequence shown here is derived from an EMBL/GenBank/DDBJ whole genome shotgun (WGS) entry which is preliminary data.</text>
</comment>
<dbReference type="Gene3D" id="3.30.420.510">
    <property type="match status" value="1"/>
</dbReference>
<dbReference type="Gene3D" id="3.30.420.40">
    <property type="match status" value="1"/>
</dbReference>
<name>A0A0J9XFP8_GEOCN</name>
<dbReference type="OrthoDB" id="498611at2759"/>
<keyword evidence="6" id="KW-1185">Reference proteome</keyword>
<dbReference type="PANTHER" id="PTHR12280:SF20">
    <property type="entry name" value="4'-PHOSPHOPANTETHEINE PHOSPHATASE"/>
    <property type="match status" value="1"/>
</dbReference>
<dbReference type="FunFam" id="3.30.420.40:FF:000115">
    <property type="entry name" value="Pantothenate kinase PanK"/>
    <property type="match status" value="1"/>
</dbReference>
<gene>
    <name evidence="5" type="ORF">BN980_GECA13s03211g</name>
</gene>
<evidence type="ECO:0000256" key="3">
    <source>
        <dbReference type="ARBA" id="ARBA00022993"/>
    </source>
</evidence>
<dbReference type="InterPro" id="IPR004567">
    <property type="entry name" value="Type_II_PanK"/>
</dbReference>
<dbReference type="Proteomes" id="UP000242525">
    <property type="component" value="Unassembled WGS sequence"/>
</dbReference>
<keyword evidence="5" id="KW-0808">Transferase</keyword>
<protein>
    <submittedName>
        <fullName evidence="5">Similar to Saccharomyces cerevisiae YDR531W CAB1 Pantothenate kinase (ATP:D-pantothenate 4'-phosphotransferase, EC 2.7.1.33)</fullName>
    </submittedName>
</protein>
<evidence type="ECO:0000256" key="4">
    <source>
        <dbReference type="SAM" id="MobiDB-lite"/>
    </source>
</evidence>
<keyword evidence="1" id="KW-0547">Nucleotide-binding</keyword>